<proteinExistence type="predicted"/>
<dbReference type="InterPro" id="IPR044824">
    <property type="entry name" value="MAIN-like"/>
</dbReference>
<feature type="domain" description="Aminotransferase-like plant mobile" evidence="1">
    <location>
        <begin position="69"/>
        <end position="128"/>
    </location>
</feature>
<evidence type="ECO:0000313" key="3">
    <source>
        <dbReference type="Proteomes" id="UP001358586"/>
    </source>
</evidence>
<dbReference type="InterPro" id="IPR019557">
    <property type="entry name" value="AminoTfrase-like_pln_mobile"/>
</dbReference>
<sequence length="131" mass="14278">MGGEANLIGGTPLIPATVASMGRDYAHEMCFGDHYMVPMSGPYCALRGRVNGLGYSPDERLMPCLELAGFGSTTLIRMFDLWYDLISALVERWRPDTHTFHLPCGECNVTLEDVALQLGLPIDESAVTGIV</sequence>
<evidence type="ECO:0000313" key="2">
    <source>
        <dbReference type="EMBL" id="KAK5775303.1"/>
    </source>
</evidence>
<dbReference type="Pfam" id="PF10536">
    <property type="entry name" value="PMD"/>
    <property type="match status" value="1"/>
</dbReference>
<evidence type="ECO:0000259" key="1">
    <source>
        <dbReference type="Pfam" id="PF10536"/>
    </source>
</evidence>
<dbReference type="PANTHER" id="PTHR46033:SF8">
    <property type="entry name" value="PROTEIN MAINTENANCE OF MERISTEMS-LIKE"/>
    <property type="match status" value="1"/>
</dbReference>
<gene>
    <name evidence="2" type="ORF">PVK06_043176</name>
</gene>
<comment type="caution">
    <text evidence="2">The sequence shown here is derived from an EMBL/GenBank/DDBJ whole genome shotgun (WGS) entry which is preliminary data.</text>
</comment>
<protein>
    <recommendedName>
        <fullName evidence="1">Aminotransferase-like plant mobile domain-containing protein</fullName>
    </recommendedName>
</protein>
<reference evidence="2 3" key="1">
    <citation type="submission" date="2023-03" db="EMBL/GenBank/DDBJ databases">
        <title>WGS of Gossypium arboreum.</title>
        <authorList>
            <person name="Yu D."/>
        </authorList>
    </citation>
    <scope>NUCLEOTIDE SEQUENCE [LARGE SCALE GENOMIC DNA]</scope>
    <source>
        <tissue evidence="2">Leaf</tissue>
    </source>
</reference>
<dbReference type="PANTHER" id="PTHR46033">
    <property type="entry name" value="PROTEIN MAIN-LIKE 2"/>
    <property type="match status" value="1"/>
</dbReference>
<organism evidence="2 3">
    <name type="scientific">Gossypium arboreum</name>
    <name type="common">Tree cotton</name>
    <name type="synonym">Gossypium nanking</name>
    <dbReference type="NCBI Taxonomy" id="29729"/>
    <lineage>
        <taxon>Eukaryota</taxon>
        <taxon>Viridiplantae</taxon>
        <taxon>Streptophyta</taxon>
        <taxon>Embryophyta</taxon>
        <taxon>Tracheophyta</taxon>
        <taxon>Spermatophyta</taxon>
        <taxon>Magnoliopsida</taxon>
        <taxon>eudicotyledons</taxon>
        <taxon>Gunneridae</taxon>
        <taxon>Pentapetalae</taxon>
        <taxon>rosids</taxon>
        <taxon>malvids</taxon>
        <taxon>Malvales</taxon>
        <taxon>Malvaceae</taxon>
        <taxon>Malvoideae</taxon>
        <taxon>Gossypium</taxon>
    </lineage>
</organism>
<name>A0ABR0MMW6_GOSAR</name>
<keyword evidence="3" id="KW-1185">Reference proteome</keyword>
<dbReference type="Proteomes" id="UP001358586">
    <property type="component" value="Chromosome 12"/>
</dbReference>
<accession>A0ABR0MMW6</accession>
<dbReference type="EMBL" id="JARKNE010000012">
    <property type="protein sequence ID" value="KAK5775303.1"/>
    <property type="molecule type" value="Genomic_DNA"/>
</dbReference>